<dbReference type="InterPro" id="IPR035906">
    <property type="entry name" value="MetI-like_sf"/>
</dbReference>
<evidence type="ECO:0000256" key="3">
    <source>
        <dbReference type="ARBA" id="ARBA00022475"/>
    </source>
</evidence>
<evidence type="ECO:0000259" key="8">
    <source>
        <dbReference type="PROSITE" id="PS50928"/>
    </source>
</evidence>
<dbReference type="InterPro" id="IPR000515">
    <property type="entry name" value="MetI-like"/>
</dbReference>
<feature type="transmembrane region" description="Helical" evidence="7">
    <location>
        <begin position="88"/>
        <end position="109"/>
    </location>
</feature>
<keyword evidence="2 7" id="KW-0813">Transport</keyword>
<dbReference type="PANTHER" id="PTHR43227">
    <property type="entry name" value="BLL4140 PROTEIN"/>
    <property type="match status" value="1"/>
</dbReference>
<name>A0A9D2I482_9FIRM</name>
<keyword evidence="3" id="KW-1003">Cell membrane</keyword>
<dbReference type="AlphaFoldDB" id="A0A9D2I482"/>
<keyword evidence="4 7" id="KW-0812">Transmembrane</keyword>
<comment type="similarity">
    <text evidence="7">Belongs to the binding-protein-dependent transport system permease family.</text>
</comment>
<protein>
    <submittedName>
        <fullName evidence="9">ABC transporter permease subunit</fullName>
    </submittedName>
</protein>
<gene>
    <name evidence="9" type="ORF">H9717_05050</name>
</gene>
<sequence length="311" mass="34914">MIKRKKQTVPSGNSLRNRIWKSRQYYLLILPAVIYVLIFCYAPMYGLQIAFKDYKVSLGILGSRWVGFRNFTDFFGGYYFWNLIRNTFALSVYTLLVGFPVPILVALIINELSGGFKRVTQTVLYAPHFISTVVIVGMITILFSPSMGVVNTFLNALGMDSVYFIGDPKYFRHLYVWSGVWQNMGWGAIIYIAALSGIDPCLHEAASIDGASRLQKILHINIPSILPTIIIMLILQIGNIASVGYEKVYLLQNDLNMEVAEVISTYVYKRGIVNTNYSFSTAVGLFNNVVNVIMLLIANAVSGKFSETSLF</sequence>
<keyword evidence="6 7" id="KW-0472">Membrane</keyword>
<evidence type="ECO:0000313" key="9">
    <source>
        <dbReference type="EMBL" id="HJA92471.1"/>
    </source>
</evidence>
<dbReference type="PROSITE" id="PS50928">
    <property type="entry name" value="ABC_TM1"/>
    <property type="match status" value="1"/>
</dbReference>
<feature type="transmembrane region" description="Helical" evidence="7">
    <location>
        <begin position="277"/>
        <end position="301"/>
    </location>
</feature>
<keyword evidence="5 7" id="KW-1133">Transmembrane helix</keyword>
<evidence type="ECO:0000256" key="2">
    <source>
        <dbReference type="ARBA" id="ARBA00022448"/>
    </source>
</evidence>
<comment type="subcellular location">
    <subcellularLocation>
        <location evidence="1 7">Cell membrane</location>
        <topology evidence="1 7">Multi-pass membrane protein</topology>
    </subcellularLocation>
</comment>
<dbReference type="Gene3D" id="1.10.3720.10">
    <property type="entry name" value="MetI-like"/>
    <property type="match status" value="1"/>
</dbReference>
<reference evidence="9" key="2">
    <citation type="submission" date="2021-04" db="EMBL/GenBank/DDBJ databases">
        <authorList>
            <person name="Gilroy R."/>
        </authorList>
    </citation>
    <scope>NUCLEOTIDE SEQUENCE</scope>
    <source>
        <strain evidence="9">CHK179-7159</strain>
    </source>
</reference>
<proteinExistence type="inferred from homology"/>
<accession>A0A9D2I482</accession>
<dbReference type="EMBL" id="DWYY01000055">
    <property type="protein sequence ID" value="HJA92471.1"/>
    <property type="molecule type" value="Genomic_DNA"/>
</dbReference>
<feature type="domain" description="ABC transmembrane type-1" evidence="8">
    <location>
        <begin position="84"/>
        <end position="298"/>
    </location>
</feature>
<feature type="transmembrane region" description="Helical" evidence="7">
    <location>
        <begin position="129"/>
        <end position="154"/>
    </location>
</feature>
<dbReference type="Proteomes" id="UP000886858">
    <property type="component" value="Unassembled WGS sequence"/>
</dbReference>
<feature type="transmembrane region" description="Helical" evidence="7">
    <location>
        <begin position="25"/>
        <end position="44"/>
    </location>
</feature>
<dbReference type="GO" id="GO:0005886">
    <property type="term" value="C:plasma membrane"/>
    <property type="evidence" value="ECO:0007669"/>
    <property type="project" value="UniProtKB-SubCell"/>
</dbReference>
<feature type="transmembrane region" description="Helical" evidence="7">
    <location>
        <begin position="174"/>
        <end position="198"/>
    </location>
</feature>
<dbReference type="PANTHER" id="PTHR43227:SF11">
    <property type="entry name" value="BLL4140 PROTEIN"/>
    <property type="match status" value="1"/>
</dbReference>
<reference evidence="9" key="1">
    <citation type="journal article" date="2021" name="PeerJ">
        <title>Extensive microbial diversity within the chicken gut microbiome revealed by metagenomics and culture.</title>
        <authorList>
            <person name="Gilroy R."/>
            <person name="Ravi A."/>
            <person name="Getino M."/>
            <person name="Pursley I."/>
            <person name="Horton D.L."/>
            <person name="Alikhan N.F."/>
            <person name="Baker D."/>
            <person name="Gharbi K."/>
            <person name="Hall N."/>
            <person name="Watson M."/>
            <person name="Adriaenssens E.M."/>
            <person name="Foster-Nyarko E."/>
            <person name="Jarju S."/>
            <person name="Secka A."/>
            <person name="Antonio M."/>
            <person name="Oren A."/>
            <person name="Chaudhuri R.R."/>
            <person name="La Ragione R."/>
            <person name="Hildebrand F."/>
            <person name="Pallen M.J."/>
        </authorList>
    </citation>
    <scope>NUCLEOTIDE SEQUENCE</scope>
    <source>
        <strain evidence="9">CHK179-7159</strain>
    </source>
</reference>
<evidence type="ECO:0000256" key="1">
    <source>
        <dbReference type="ARBA" id="ARBA00004651"/>
    </source>
</evidence>
<evidence type="ECO:0000256" key="4">
    <source>
        <dbReference type="ARBA" id="ARBA00022692"/>
    </source>
</evidence>
<dbReference type="InterPro" id="IPR050809">
    <property type="entry name" value="UgpAE/MalFG_permease"/>
</dbReference>
<dbReference type="GO" id="GO:0055085">
    <property type="term" value="P:transmembrane transport"/>
    <property type="evidence" value="ECO:0007669"/>
    <property type="project" value="InterPro"/>
</dbReference>
<organism evidence="9 10">
    <name type="scientific">Candidatus Eisenbergiella merdipullorum</name>
    <dbReference type="NCBI Taxonomy" id="2838553"/>
    <lineage>
        <taxon>Bacteria</taxon>
        <taxon>Bacillati</taxon>
        <taxon>Bacillota</taxon>
        <taxon>Clostridia</taxon>
        <taxon>Lachnospirales</taxon>
        <taxon>Lachnospiraceae</taxon>
        <taxon>Eisenbergiella</taxon>
    </lineage>
</organism>
<evidence type="ECO:0000256" key="6">
    <source>
        <dbReference type="ARBA" id="ARBA00023136"/>
    </source>
</evidence>
<dbReference type="CDD" id="cd06261">
    <property type="entry name" value="TM_PBP2"/>
    <property type="match status" value="1"/>
</dbReference>
<feature type="transmembrane region" description="Helical" evidence="7">
    <location>
        <begin position="218"/>
        <end position="241"/>
    </location>
</feature>
<evidence type="ECO:0000256" key="5">
    <source>
        <dbReference type="ARBA" id="ARBA00022989"/>
    </source>
</evidence>
<dbReference type="SUPFAM" id="SSF161098">
    <property type="entry name" value="MetI-like"/>
    <property type="match status" value="1"/>
</dbReference>
<comment type="caution">
    <text evidence="9">The sequence shown here is derived from an EMBL/GenBank/DDBJ whole genome shotgun (WGS) entry which is preliminary data.</text>
</comment>
<dbReference type="Pfam" id="PF00528">
    <property type="entry name" value="BPD_transp_1"/>
    <property type="match status" value="1"/>
</dbReference>
<evidence type="ECO:0000313" key="10">
    <source>
        <dbReference type="Proteomes" id="UP000886858"/>
    </source>
</evidence>
<evidence type="ECO:0000256" key="7">
    <source>
        <dbReference type="RuleBase" id="RU363032"/>
    </source>
</evidence>